<dbReference type="InterPro" id="IPR000600">
    <property type="entry name" value="ROK"/>
</dbReference>
<dbReference type="GO" id="GO:0008865">
    <property type="term" value="F:fructokinase activity"/>
    <property type="evidence" value="ECO:0007669"/>
    <property type="project" value="UniProtKB-EC"/>
</dbReference>
<comment type="catalytic activity">
    <reaction evidence="6">
        <text>D-fructose + ATP = D-fructose 6-phosphate + ADP + H(+)</text>
        <dbReference type="Rhea" id="RHEA:16125"/>
        <dbReference type="ChEBI" id="CHEBI:15378"/>
        <dbReference type="ChEBI" id="CHEBI:30616"/>
        <dbReference type="ChEBI" id="CHEBI:37721"/>
        <dbReference type="ChEBI" id="CHEBI:61527"/>
        <dbReference type="ChEBI" id="CHEBI:456216"/>
        <dbReference type="EC" id="2.7.1.4"/>
    </reaction>
</comment>
<gene>
    <name evidence="7" type="ORF">HNO88_000692</name>
</gene>
<dbReference type="PANTHER" id="PTHR42742">
    <property type="entry name" value="TRANSCRIPTIONAL REPRESSOR MPRA"/>
    <property type="match status" value="1"/>
</dbReference>
<evidence type="ECO:0000256" key="2">
    <source>
        <dbReference type="ARBA" id="ARBA00022723"/>
    </source>
</evidence>
<sequence length="294" mass="30728">MPLYAGLEMGGTKTIVVLGEPGAIRERIEFATSTPEETLGRAASEVGRWHRDGRIAGLGVASFGPVRLARTAPDYGTILDTPKPGWRGTQVVGILRAGFPGPIALDTDVNAAAMAEHEMGAGRGCASLIYLTIGTGVGGGVLVRGDPMHGVMHPEIGHMRLRRAVGDRFEGACRYHGACVEGLISGSAIEARFGCVPAEVPWGDPRWHPIASDLAELLANLLLAFSPERIIVGGGVAMRQPQLLAAAIDQIPERLAGYLGATTRADLAHRIVAPALGNDAGPNGSLCLAKRASR</sequence>
<proteinExistence type="predicted"/>
<dbReference type="AlphaFoldDB" id="A0A7W7K7I4"/>
<evidence type="ECO:0000256" key="3">
    <source>
        <dbReference type="ARBA" id="ARBA00022833"/>
    </source>
</evidence>
<dbReference type="Proteomes" id="UP000555448">
    <property type="component" value="Unassembled WGS sequence"/>
</dbReference>
<dbReference type="PROSITE" id="PS01125">
    <property type="entry name" value="ROK"/>
    <property type="match status" value="1"/>
</dbReference>
<keyword evidence="7" id="KW-0418">Kinase</keyword>
<accession>A0A7W7K7I4</accession>
<evidence type="ECO:0000313" key="8">
    <source>
        <dbReference type="Proteomes" id="UP000555448"/>
    </source>
</evidence>
<keyword evidence="7" id="KW-0808">Transferase</keyword>
<keyword evidence="3" id="KW-0862">Zinc</keyword>
<protein>
    <recommendedName>
        <fullName evidence="5">fructokinase</fullName>
        <ecNumber evidence="5">2.7.1.4</ecNumber>
    </recommendedName>
</protein>
<keyword evidence="4" id="KW-0460">Magnesium</keyword>
<dbReference type="Gene3D" id="3.30.420.40">
    <property type="match status" value="2"/>
</dbReference>
<dbReference type="InterPro" id="IPR049874">
    <property type="entry name" value="ROK_cs"/>
</dbReference>
<evidence type="ECO:0000313" key="7">
    <source>
        <dbReference type="EMBL" id="MBB4857385.1"/>
    </source>
</evidence>
<keyword evidence="2" id="KW-0479">Metal-binding</keyword>
<dbReference type="InterPro" id="IPR051804">
    <property type="entry name" value="Carb_Metab_Reg_Kinase/Isom"/>
</dbReference>
<name>A0A7W7K7I4_9SPHN</name>
<comment type="caution">
    <text evidence="7">The sequence shown here is derived from an EMBL/GenBank/DDBJ whole genome shotgun (WGS) entry which is preliminary data.</text>
</comment>
<evidence type="ECO:0000256" key="1">
    <source>
        <dbReference type="ARBA" id="ARBA00001946"/>
    </source>
</evidence>
<dbReference type="PANTHER" id="PTHR42742:SF3">
    <property type="entry name" value="FRUCTOKINASE"/>
    <property type="match status" value="1"/>
</dbReference>
<dbReference type="EC" id="2.7.1.4" evidence="5"/>
<dbReference type="EMBL" id="JACHLR010000002">
    <property type="protein sequence ID" value="MBB4857385.1"/>
    <property type="molecule type" value="Genomic_DNA"/>
</dbReference>
<dbReference type="GO" id="GO:0046872">
    <property type="term" value="F:metal ion binding"/>
    <property type="evidence" value="ECO:0007669"/>
    <property type="project" value="UniProtKB-KW"/>
</dbReference>
<evidence type="ECO:0000256" key="4">
    <source>
        <dbReference type="ARBA" id="ARBA00022842"/>
    </source>
</evidence>
<dbReference type="CDD" id="cd24067">
    <property type="entry name" value="ASKHA_NBD_ROK_BsFRK-like"/>
    <property type="match status" value="1"/>
</dbReference>
<reference evidence="7 8" key="1">
    <citation type="submission" date="2020-08" db="EMBL/GenBank/DDBJ databases">
        <title>Functional genomics of gut bacteria from endangered species of beetles.</title>
        <authorList>
            <person name="Carlos-Shanley C."/>
        </authorList>
    </citation>
    <scope>NUCLEOTIDE SEQUENCE [LARGE SCALE GENOMIC DNA]</scope>
    <source>
        <strain evidence="7 8">S00245</strain>
    </source>
</reference>
<evidence type="ECO:0000256" key="6">
    <source>
        <dbReference type="ARBA" id="ARBA00048451"/>
    </source>
</evidence>
<organism evidence="7 8">
    <name type="scientific">Novosphingobium chloroacetimidivorans</name>
    <dbReference type="NCBI Taxonomy" id="1428314"/>
    <lineage>
        <taxon>Bacteria</taxon>
        <taxon>Pseudomonadati</taxon>
        <taxon>Pseudomonadota</taxon>
        <taxon>Alphaproteobacteria</taxon>
        <taxon>Sphingomonadales</taxon>
        <taxon>Sphingomonadaceae</taxon>
        <taxon>Novosphingobium</taxon>
    </lineage>
</organism>
<keyword evidence="8" id="KW-1185">Reference proteome</keyword>
<dbReference type="Pfam" id="PF00480">
    <property type="entry name" value="ROK"/>
    <property type="match status" value="1"/>
</dbReference>
<dbReference type="InterPro" id="IPR043129">
    <property type="entry name" value="ATPase_NBD"/>
</dbReference>
<evidence type="ECO:0000256" key="5">
    <source>
        <dbReference type="ARBA" id="ARBA00038887"/>
    </source>
</evidence>
<dbReference type="RefSeq" id="WP_184242665.1">
    <property type="nucleotide sequence ID" value="NZ_JACHLR010000002.1"/>
</dbReference>
<comment type="cofactor">
    <cofactor evidence="1">
        <name>Mg(2+)</name>
        <dbReference type="ChEBI" id="CHEBI:18420"/>
    </cofactor>
</comment>
<dbReference type="SUPFAM" id="SSF53067">
    <property type="entry name" value="Actin-like ATPase domain"/>
    <property type="match status" value="1"/>
</dbReference>